<evidence type="ECO:0000256" key="1">
    <source>
        <dbReference type="SAM" id="MobiDB-lite"/>
    </source>
</evidence>
<dbReference type="EMBL" id="CDPU01000024">
    <property type="protein sequence ID" value="CEO51696.1"/>
    <property type="molecule type" value="Genomic_DNA"/>
</dbReference>
<dbReference type="Proteomes" id="UP000616885">
    <property type="component" value="Unassembled WGS sequence"/>
</dbReference>
<sequence length="267" mass="30361">MGNPAKDGPPPFQPTDGIQSHQSVAQPQHVQPNAFRTQLACVTLNLGDCIRFIRFPPEVVATMQGIINATWPKGIQAVRDYAGSRELKLHGYPWRPHYKGNDDSRQLVLKIIEALHDIGWVLHATADLSKKQTARDTLIFQHRSPPPPPSNWICISPYRFDRLRITPPPQPDLSAAILQTFGGEVSRHEMTREHLEIKFHGHPWVPSSEDTVHMPLMILAMLETLERFGYSMYASLKDQISNEGHDTDILVMQRHKNWAPGMPIFHR</sequence>
<feature type="region of interest" description="Disordered" evidence="1">
    <location>
        <begin position="1"/>
        <end position="25"/>
    </location>
</feature>
<gene>
    <name evidence="2" type="ORF">BN869_000007754_1</name>
    <name evidence="3" type="ORF">IM811_009618</name>
</gene>
<proteinExistence type="predicted"/>
<reference evidence="2" key="1">
    <citation type="submission" date="2015-01" db="EMBL/GenBank/DDBJ databases">
        <authorList>
            <person name="Durling Mikael"/>
        </authorList>
    </citation>
    <scope>NUCLEOTIDE SEQUENCE</scope>
</reference>
<dbReference type="PANTHER" id="PTHR38696:SF1">
    <property type="entry name" value="MEDIATOR OF RNA POLYMERASE II TRANSCRIPTION SUBUNIT 13"/>
    <property type="match status" value="1"/>
</dbReference>
<accession>A0A0B7KAF9</accession>
<dbReference type="EMBL" id="JADCTT010000022">
    <property type="protein sequence ID" value="KAF9742318.1"/>
    <property type="molecule type" value="Genomic_DNA"/>
</dbReference>
<reference evidence="3" key="2">
    <citation type="submission" date="2020-10" db="EMBL/GenBank/DDBJ databases">
        <title>High-Quality Genome Resource of Clonostachys rosea strain S41 by Oxford Nanopore Long-Read Sequencing.</title>
        <authorList>
            <person name="Wang H."/>
        </authorList>
    </citation>
    <scope>NUCLEOTIDE SEQUENCE</scope>
    <source>
        <strain evidence="3">S41</strain>
    </source>
</reference>
<dbReference type="PANTHER" id="PTHR38696">
    <property type="entry name" value="MEDIATOR OF RNA POLYMERASE II TRANSCRIPTION SUBUNIT 13"/>
    <property type="match status" value="1"/>
</dbReference>
<dbReference type="AlphaFoldDB" id="A0A0B7KAF9"/>
<protein>
    <submittedName>
        <fullName evidence="2">Uncharacterized protein</fullName>
    </submittedName>
</protein>
<evidence type="ECO:0000313" key="3">
    <source>
        <dbReference type="EMBL" id="KAF9742318.1"/>
    </source>
</evidence>
<evidence type="ECO:0000313" key="2">
    <source>
        <dbReference type="EMBL" id="CEO51696.1"/>
    </source>
</evidence>
<feature type="compositionally biased region" description="Polar residues" evidence="1">
    <location>
        <begin position="16"/>
        <end position="25"/>
    </location>
</feature>
<name>A0A0B7KAF9_BIOOC</name>
<organism evidence="2">
    <name type="scientific">Bionectria ochroleuca</name>
    <name type="common">Gliocladium roseum</name>
    <dbReference type="NCBI Taxonomy" id="29856"/>
    <lineage>
        <taxon>Eukaryota</taxon>
        <taxon>Fungi</taxon>
        <taxon>Dikarya</taxon>
        <taxon>Ascomycota</taxon>
        <taxon>Pezizomycotina</taxon>
        <taxon>Sordariomycetes</taxon>
        <taxon>Hypocreomycetidae</taxon>
        <taxon>Hypocreales</taxon>
        <taxon>Bionectriaceae</taxon>
        <taxon>Clonostachys</taxon>
    </lineage>
</organism>